<feature type="region of interest" description="Disordered" evidence="2">
    <location>
        <begin position="81"/>
        <end position="104"/>
    </location>
</feature>
<dbReference type="PANTHER" id="PTHR33515:SF1">
    <property type="entry name" value="RIBOSOME-BINDING FACTOR A, CHLOROPLASTIC-RELATED"/>
    <property type="match status" value="1"/>
</dbReference>
<evidence type="ECO:0000256" key="2">
    <source>
        <dbReference type="SAM" id="MobiDB-lite"/>
    </source>
</evidence>
<dbReference type="InterPro" id="IPR000238">
    <property type="entry name" value="RbfA"/>
</dbReference>
<evidence type="ECO:0000313" key="4">
    <source>
        <dbReference type="Proteomes" id="UP000250079"/>
    </source>
</evidence>
<protein>
    <submittedName>
        <fullName evidence="3">Ribosome-binding factor A</fullName>
    </submittedName>
</protein>
<reference evidence="3 4" key="1">
    <citation type="submission" date="2016-12" db="EMBL/GenBank/DDBJ databases">
        <authorList>
            <person name="Song W.-J."/>
            <person name="Kurnit D.M."/>
        </authorList>
    </citation>
    <scope>NUCLEOTIDE SEQUENCE [LARGE SCALE GENOMIC DNA]</scope>
    <source>
        <strain evidence="3 4">IMCC3135</strain>
    </source>
</reference>
<dbReference type="PANTHER" id="PTHR33515">
    <property type="entry name" value="RIBOSOME-BINDING FACTOR A, CHLOROPLASTIC-RELATED"/>
    <property type="match status" value="1"/>
</dbReference>
<dbReference type="GO" id="GO:0005829">
    <property type="term" value="C:cytosol"/>
    <property type="evidence" value="ECO:0007669"/>
    <property type="project" value="TreeGrafter"/>
</dbReference>
<dbReference type="SUPFAM" id="SSF89919">
    <property type="entry name" value="Ribosome-binding factor A, RbfA"/>
    <property type="match status" value="1"/>
</dbReference>
<dbReference type="GO" id="GO:0043024">
    <property type="term" value="F:ribosomal small subunit binding"/>
    <property type="evidence" value="ECO:0007669"/>
    <property type="project" value="TreeGrafter"/>
</dbReference>
<dbReference type="KEGG" id="gai:IMCC3135_11225"/>
<dbReference type="InterPro" id="IPR015946">
    <property type="entry name" value="KH_dom-like_a/b"/>
</dbReference>
<gene>
    <name evidence="3" type="primary">rbfA</name>
    <name evidence="3" type="ORF">IMCC3135_11225</name>
</gene>
<accession>A0A2Z2NPE6</accession>
<dbReference type="InterPro" id="IPR023799">
    <property type="entry name" value="RbfA_dom_sf"/>
</dbReference>
<keyword evidence="4" id="KW-1185">Reference proteome</keyword>
<feature type="compositionally biased region" description="Acidic residues" evidence="2">
    <location>
        <begin position="85"/>
        <end position="95"/>
    </location>
</feature>
<dbReference type="NCBIfam" id="TIGR00082">
    <property type="entry name" value="rbfA"/>
    <property type="match status" value="1"/>
</dbReference>
<name>A0A2Z2NPE6_9GAMM</name>
<evidence type="ECO:0000313" key="3">
    <source>
        <dbReference type="EMBL" id="ASJ72335.1"/>
    </source>
</evidence>
<dbReference type="Gene3D" id="3.30.300.20">
    <property type="match status" value="1"/>
</dbReference>
<dbReference type="Pfam" id="PF02033">
    <property type="entry name" value="RBFA"/>
    <property type="match status" value="1"/>
</dbReference>
<sequence length="104" mass="11533">MLTIASVEVSRDLSVAKIYFSLFDPEERKETQDALERASGFLRRKLARQMNTRSVPILRFYYDDSAERGAHMSAIIADAVASNTTDDEQPSEDDDVAGKAASSD</sequence>
<organism evidence="3 4">
    <name type="scientific">Granulosicoccus antarcticus IMCC3135</name>
    <dbReference type="NCBI Taxonomy" id="1192854"/>
    <lineage>
        <taxon>Bacteria</taxon>
        <taxon>Pseudomonadati</taxon>
        <taxon>Pseudomonadota</taxon>
        <taxon>Gammaproteobacteria</taxon>
        <taxon>Chromatiales</taxon>
        <taxon>Granulosicoccaceae</taxon>
        <taxon>Granulosicoccus</taxon>
    </lineage>
</organism>
<keyword evidence="1" id="KW-0690">Ribosome biogenesis</keyword>
<proteinExistence type="predicted"/>
<evidence type="ECO:0000256" key="1">
    <source>
        <dbReference type="ARBA" id="ARBA00022517"/>
    </source>
</evidence>
<dbReference type="AlphaFoldDB" id="A0A2Z2NPE6"/>
<dbReference type="Proteomes" id="UP000250079">
    <property type="component" value="Chromosome"/>
</dbReference>
<dbReference type="GO" id="GO:0006364">
    <property type="term" value="P:rRNA processing"/>
    <property type="evidence" value="ECO:0007669"/>
    <property type="project" value="InterPro"/>
</dbReference>
<dbReference type="EMBL" id="CP018632">
    <property type="protein sequence ID" value="ASJ72335.1"/>
    <property type="molecule type" value="Genomic_DNA"/>
</dbReference>